<evidence type="ECO:0000313" key="1">
    <source>
        <dbReference type="EMBL" id="KAK1280552.1"/>
    </source>
</evidence>
<dbReference type="EMBL" id="JAUJYN010000001">
    <property type="protein sequence ID" value="KAK1280552.1"/>
    <property type="molecule type" value="Genomic_DNA"/>
</dbReference>
<dbReference type="AlphaFoldDB" id="A0AAV9BWN9"/>
<comment type="caution">
    <text evidence="1">The sequence shown here is derived from an EMBL/GenBank/DDBJ whole genome shotgun (WGS) entry which is preliminary data.</text>
</comment>
<sequence length="61" mass="7043">MVPARKFEAWKEMSAVERKVKVLGRIVPGCLRLSFAVHIEETSDYIAAVEMQMKEDVLKMF</sequence>
<protein>
    <submittedName>
        <fullName evidence="1">Transcription factor</fullName>
    </submittedName>
</protein>
<reference evidence="1" key="2">
    <citation type="submission" date="2023-06" db="EMBL/GenBank/DDBJ databases">
        <authorList>
            <person name="Ma L."/>
            <person name="Liu K.-W."/>
            <person name="Li Z."/>
            <person name="Hsiao Y.-Y."/>
            <person name="Qi Y."/>
            <person name="Fu T."/>
            <person name="Tang G."/>
            <person name="Zhang D."/>
            <person name="Sun W.-H."/>
            <person name="Liu D.-K."/>
            <person name="Li Y."/>
            <person name="Chen G.-Z."/>
            <person name="Liu X.-D."/>
            <person name="Liao X.-Y."/>
            <person name="Jiang Y.-T."/>
            <person name="Yu X."/>
            <person name="Hao Y."/>
            <person name="Huang J."/>
            <person name="Zhao X.-W."/>
            <person name="Ke S."/>
            <person name="Chen Y.-Y."/>
            <person name="Wu W.-L."/>
            <person name="Hsu J.-L."/>
            <person name="Lin Y.-F."/>
            <person name="Huang M.-D."/>
            <person name="Li C.-Y."/>
            <person name="Huang L."/>
            <person name="Wang Z.-W."/>
            <person name="Zhao X."/>
            <person name="Zhong W.-Y."/>
            <person name="Peng D.-H."/>
            <person name="Ahmad S."/>
            <person name="Lan S."/>
            <person name="Zhang J.-S."/>
            <person name="Tsai W.-C."/>
            <person name="Van De Peer Y."/>
            <person name="Liu Z.-J."/>
        </authorList>
    </citation>
    <scope>NUCLEOTIDE SEQUENCE</scope>
    <source>
        <strain evidence="1">SCP</strain>
        <tissue evidence="1">Leaves</tissue>
    </source>
</reference>
<gene>
    <name evidence="1" type="ORF">QJS04_geneDACA002909</name>
</gene>
<evidence type="ECO:0000313" key="2">
    <source>
        <dbReference type="Proteomes" id="UP001179952"/>
    </source>
</evidence>
<name>A0AAV9BWN9_ACOGR</name>
<proteinExistence type="predicted"/>
<organism evidence="1 2">
    <name type="scientific">Acorus gramineus</name>
    <name type="common">Dwarf sweet flag</name>
    <dbReference type="NCBI Taxonomy" id="55184"/>
    <lineage>
        <taxon>Eukaryota</taxon>
        <taxon>Viridiplantae</taxon>
        <taxon>Streptophyta</taxon>
        <taxon>Embryophyta</taxon>
        <taxon>Tracheophyta</taxon>
        <taxon>Spermatophyta</taxon>
        <taxon>Magnoliopsida</taxon>
        <taxon>Liliopsida</taxon>
        <taxon>Acoraceae</taxon>
        <taxon>Acorus</taxon>
    </lineage>
</organism>
<dbReference type="Proteomes" id="UP001179952">
    <property type="component" value="Unassembled WGS sequence"/>
</dbReference>
<accession>A0AAV9BWN9</accession>
<keyword evidence="2" id="KW-1185">Reference proteome</keyword>
<reference evidence="1" key="1">
    <citation type="journal article" date="2023" name="Nat. Commun.">
        <title>Diploid and tetraploid genomes of Acorus and the evolution of monocots.</title>
        <authorList>
            <person name="Ma L."/>
            <person name="Liu K.W."/>
            <person name="Li Z."/>
            <person name="Hsiao Y.Y."/>
            <person name="Qi Y."/>
            <person name="Fu T."/>
            <person name="Tang G.D."/>
            <person name="Zhang D."/>
            <person name="Sun W.H."/>
            <person name="Liu D.K."/>
            <person name="Li Y."/>
            <person name="Chen G.Z."/>
            <person name="Liu X.D."/>
            <person name="Liao X.Y."/>
            <person name="Jiang Y.T."/>
            <person name="Yu X."/>
            <person name="Hao Y."/>
            <person name="Huang J."/>
            <person name="Zhao X.W."/>
            <person name="Ke S."/>
            <person name="Chen Y.Y."/>
            <person name="Wu W.L."/>
            <person name="Hsu J.L."/>
            <person name="Lin Y.F."/>
            <person name="Huang M.D."/>
            <person name="Li C.Y."/>
            <person name="Huang L."/>
            <person name="Wang Z.W."/>
            <person name="Zhao X."/>
            <person name="Zhong W.Y."/>
            <person name="Peng D.H."/>
            <person name="Ahmad S."/>
            <person name="Lan S."/>
            <person name="Zhang J.S."/>
            <person name="Tsai W.C."/>
            <person name="Van de Peer Y."/>
            <person name="Liu Z.J."/>
        </authorList>
    </citation>
    <scope>NUCLEOTIDE SEQUENCE</scope>
    <source>
        <strain evidence="1">SCP</strain>
    </source>
</reference>